<accession>A0A7X4YQ05</accession>
<dbReference type="AlphaFoldDB" id="A0A7X4YQ05"/>
<keyword evidence="3" id="KW-1185">Reference proteome</keyword>
<evidence type="ECO:0000313" key="3">
    <source>
        <dbReference type="Proteomes" id="UP000558113"/>
    </source>
</evidence>
<evidence type="ECO:0000256" key="1">
    <source>
        <dbReference type="SAM" id="SignalP"/>
    </source>
</evidence>
<dbReference type="Proteomes" id="UP000558113">
    <property type="component" value="Unassembled WGS sequence"/>
</dbReference>
<name>A0A7X4YQ05_9BACL</name>
<feature type="signal peptide" evidence="1">
    <location>
        <begin position="1"/>
        <end position="23"/>
    </location>
</feature>
<comment type="caution">
    <text evidence="2">The sequence shown here is derived from an EMBL/GenBank/DDBJ whole genome shotgun (WGS) entry which is preliminary data.</text>
</comment>
<evidence type="ECO:0000313" key="2">
    <source>
        <dbReference type="EMBL" id="NBC70358.1"/>
    </source>
</evidence>
<organism evidence="2 3">
    <name type="scientific">Paenibacillus sacheonensis</name>
    <dbReference type="NCBI Taxonomy" id="742054"/>
    <lineage>
        <taxon>Bacteria</taxon>
        <taxon>Bacillati</taxon>
        <taxon>Bacillota</taxon>
        <taxon>Bacilli</taxon>
        <taxon>Bacillales</taxon>
        <taxon>Paenibacillaceae</taxon>
        <taxon>Paenibacillus</taxon>
    </lineage>
</organism>
<evidence type="ECO:0008006" key="4">
    <source>
        <dbReference type="Google" id="ProtNLM"/>
    </source>
</evidence>
<reference evidence="2 3" key="1">
    <citation type="submission" date="2020-01" db="EMBL/GenBank/DDBJ databases">
        <title>Paenibacillus soybeanensis sp. nov. isolated from the nodules of soybean (Glycine max(L.) Merr).</title>
        <authorList>
            <person name="Wang H."/>
        </authorList>
    </citation>
    <scope>NUCLEOTIDE SEQUENCE [LARGE SCALE GENOMIC DNA]</scope>
    <source>
        <strain evidence="2 3">DSM 23054</strain>
    </source>
</reference>
<protein>
    <recommendedName>
        <fullName evidence="4">BIG2 domain-containing protein</fullName>
    </recommendedName>
</protein>
<gene>
    <name evidence="2" type="ORF">GT003_15260</name>
</gene>
<dbReference type="EMBL" id="JAAAMU010000007">
    <property type="protein sequence ID" value="NBC70358.1"/>
    <property type="molecule type" value="Genomic_DNA"/>
</dbReference>
<sequence length="119" mass="12186">MKKAIIVLGTAAMLLTMGGVASASPSTPPAVVQDTPELHYTVTFTPANPGQIQAYDQTVPLSTGSSYFMSGSSWVILSGSNVVSLSGNKATMIAVGTAQVKAFKANGDVLGIYTFVVSV</sequence>
<dbReference type="RefSeq" id="WP_161699231.1">
    <property type="nucleotide sequence ID" value="NZ_JAAAMU010000007.1"/>
</dbReference>
<keyword evidence="1" id="KW-0732">Signal</keyword>
<feature type="chain" id="PRO_5031061669" description="BIG2 domain-containing protein" evidence="1">
    <location>
        <begin position="24"/>
        <end position="119"/>
    </location>
</feature>
<proteinExistence type="predicted"/>
<dbReference type="OrthoDB" id="2626251at2"/>